<evidence type="ECO:0000313" key="5">
    <source>
        <dbReference type="Proteomes" id="UP001225072"/>
    </source>
</evidence>
<dbReference type="RefSeq" id="WP_307445861.1">
    <property type="nucleotide sequence ID" value="NZ_JAUTAL010000001.1"/>
</dbReference>
<protein>
    <recommendedName>
        <fullName evidence="3">Peptidase S74 domain-containing protein</fullName>
    </recommendedName>
</protein>
<keyword evidence="1" id="KW-0175">Coiled coil</keyword>
<feature type="chain" id="PRO_5046038820" description="Peptidase S74 domain-containing protein" evidence="2">
    <location>
        <begin position="19"/>
        <end position="737"/>
    </location>
</feature>
<feature type="signal peptide" evidence="2">
    <location>
        <begin position="1"/>
        <end position="18"/>
    </location>
</feature>
<evidence type="ECO:0000313" key="4">
    <source>
        <dbReference type="EMBL" id="MDQ1095260.1"/>
    </source>
</evidence>
<keyword evidence="2" id="KW-0732">Signal</keyword>
<dbReference type="InterPro" id="IPR030392">
    <property type="entry name" value="S74_ICA"/>
</dbReference>
<dbReference type="Proteomes" id="UP001225072">
    <property type="component" value="Unassembled WGS sequence"/>
</dbReference>
<feature type="coiled-coil region" evidence="1">
    <location>
        <begin position="699"/>
        <end position="736"/>
    </location>
</feature>
<dbReference type="PROSITE" id="PS51688">
    <property type="entry name" value="ICA"/>
    <property type="match status" value="1"/>
</dbReference>
<accession>A0ABU0TDV2</accession>
<evidence type="ECO:0000259" key="3">
    <source>
        <dbReference type="PROSITE" id="PS51688"/>
    </source>
</evidence>
<feature type="domain" description="Peptidase S74" evidence="3">
    <location>
        <begin position="615"/>
        <end position="713"/>
    </location>
</feature>
<proteinExistence type="predicted"/>
<reference evidence="4 5" key="1">
    <citation type="submission" date="2023-07" db="EMBL/GenBank/DDBJ databases">
        <title>Functional and genomic diversity of the sorghum phyllosphere microbiome.</title>
        <authorList>
            <person name="Shade A."/>
        </authorList>
    </citation>
    <scope>NUCLEOTIDE SEQUENCE [LARGE SCALE GENOMIC DNA]</scope>
    <source>
        <strain evidence="4 5">SORGH_AS_1064</strain>
    </source>
</reference>
<keyword evidence="5" id="KW-1185">Reference proteome</keyword>
<name>A0ABU0TDV2_9FLAO</name>
<organism evidence="4 5">
    <name type="scientific">Chryseobacterium camelliae</name>
    <dbReference type="NCBI Taxonomy" id="1265445"/>
    <lineage>
        <taxon>Bacteria</taxon>
        <taxon>Pseudomonadati</taxon>
        <taxon>Bacteroidota</taxon>
        <taxon>Flavobacteriia</taxon>
        <taxon>Flavobacteriales</taxon>
        <taxon>Weeksellaceae</taxon>
        <taxon>Chryseobacterium group</taxon>
        <taxon>Chryseobacterium</taxon>
    </lineage>
</organism>
<gene>
    <name evidence="4" type="ORF">QE404_000407</name>
</gene>
<evidence type="ECO:0000256" key="2">
    <source>
        <dbReference type="SAM" id="SignalP"/>
    </source>
</evidence>
<evidence type="ECO:0000256" key="1">
    <source>
        <dbReference type="SAM" id="Coils"/>
    </source>
</evidence>
<dbReference type="Pfam" id="PF13884">
    <property type="entry name" value="Peptidase_S74"/>
    <property type="match status" value="1"/>
</dbReference>
<sequence>MKKILLTAGIILSGLVYSQVGVNNQTPSTTFDVRAKRDASGNITDNTQTIGMQAPRLTRAELTANTANYGTNQNGALIYITDISGGDAASGTQRENITSVGYYYFDAAAASGAGRWIKMAVGDGGSPYTANNGLTMTGNNTKLGGTLIENTTIAQDTYTTNFTSAATTGTSHFTVDGTTFNVDAVNNRVAIGTATPSAKLDVQGNQYINAAITSAASKNALDINIGQPSYSYGNRVENFGINMRTNTDSGGSQIARINFGDESTGTLNGTRYLSFSVGNPVLNELMYLTSSNNGRVGIGTTTPAGRLHIVENGSTSAITASYNTPGILLTGPSSSNGLSGPGLYFEALGNPTGQRVMKVNMTTDGTNGFLNYQSVSNDASASVTTIMSVVSNGRVGIGNYNPGAKLEVNNGNTNGAIKIVDGTQGSGKVLTSDANGLATWQTIPSATPYTASNGLTMASNNVKLGGTLTENTTIAQGNNSVTFSGNSNVNITTTNTSGYPLSIVHPLSSSISQPGLQIGGATGTAATGQAAFIGFNPNNGQGAWPISVGAQYISGSSGQGAADFFVATSSGGAADKKLIVKNNGDVGIGTTAPTSKLSVNGTADKPGGGSWGTFSDARVKKDIRDYQKGLKEILAIRPVTFEYNGKSPFKADGKTYVGVIAQEIEKVLPSTVTKTKYKDFEDLREYNGSELTYTLINAVKEQQAEIEQLKKDNKELSYLKVLIKNLQAEVEGMKKNR</sequence>
<dbReference type="EMBL" id="JAUTAL010000001">
    <property type="protein sequence ID" value="MDQ1095260.1"/>
    <property type="molecule type" value="Genomic_DNA"/>
</dbReference>
<comment type="caution">
    <text evidence="4">The sequence shown here is derived from an EMBL/GenBank/DDBJ whole genome shotgun (WGS) entry which is preliminary data.</text>
</comment>